<gene>
    <name evidence="1" type="ORF">F5876DRAFT_68573</name>
</gene>
<protein>
    <submittedName>
        <fullName evidence="1">Uncharacterized protein</fullName>
    </submittedName>
</protein>
<reference evidence="1" key="1">
    <citation type="submission" date="2022-09" db="EMBL/GenBank/DDBJ databases">
        <title>A Global Phylogenomic Analysis of the Shiitake Genus Lentinula.</title>
        <authorList>
            <consortium name="DOE Joint Genome Institute"/>
            <person name="Sierra-Patev S."/>
            <person name="Min B."/>
            <person name="Naranjo-Ortiz M."/>
            <person name="Looney B."/>
            <person name="Konkel Z."/>
            <person name="Slot J.C."/>
            <person name="Sakamoto Y."/>
            <person name="Steenwyk J.L."/>
            <person name="Rokas A."/>
            <person name="Carro J."/>
            <person name="Camarero S."/>
            <person name="Ferreira P."/>
            <person name="Molpeceres G."/>
            <person name="Ruiz-Duenas F.J."/>
            <person name="Serrano A."/>
            <person name="Henrissat B."/>
            <person name="Drula E."/>
            <person name="Hughes K.W."/>
            <person name="Mata J.L."/>
            <person name="Ishikawa N.K."/>
            <person name="Vargas-Isla R."/>
            <person name="Ushijima S."/>
            <person name="Smith C.A."/>
            <person name="Ahrendt S."/>
            <person name="Andreopoulos W."/>
            <person name="He G."/>
            <person name="Labutti K."/>
            <person name="Lipzen A."/>
            <person name="Ng V."/>
            <person name="Riley R."/>
            <person name="Sandor L."/>
            <person name="Barry K."/>
            <person name="Martinez A.T."/>
            <person name="Xiao Y."/>
            <person name="Gibbons J.G."/>
            <person name="Terashima K."/>
            <person name="Grigoriev I.V."/>
            <person name="Hibbett D.S."/>
        </authorList>
    </citation>
    <scope>NUCLEOTIDE SEQUENCE</scope>
    <source>
        <strain evidence="1">TMI1499</strain>
    </source>
</reference>
<keyword evidence="2" id="KW-1185">Reference proteome</keyword>
<proteinExistence type="predicted"/>
<accession>A0ACC1TQS2</accession>
<name>A0ACC1TQS2_9AGAR</name>
<evidence type="ECO:0000313" key="1">
    <source>
        <dbReference type="EMBL" id="KAJ3806879.1"/>
    </source>
</evidence>
<evidence type="ECO:0000313" key="2">
    <source>
        <dbReference type="Proteomes" id="UP001163835"/>
    </source>
</evidence>
<dbReference type="Proteomes" id="UP001163835">
    <property type="component" value="Unassembled WGS sequence"/>
</dbReference>
<organism evidence="1 2">
    <name type="scientific">Lentinula aff. lateritia</name>
    <dbReference type="NCBI Taxonomy" id="2804960"/>
    <lineage>
        <taxon>Eukaryota</taxon>
        <taxon>Fungi</taxon>
        <taxon>Dikarya</taxon>
        <taxon>Basidiomycota</taxon>
        <taxon>Agaricomycotina</taxon>
        <taxon>Agaricomycetes</taxon>
        <taxon>Agaricomycetidae</taxon>
        <taxon>Agaricales</taxon>
        <taxon>Marasmiineae</taxon>
        <taxon>Omphalotaceae</taxon>
        <taxon>Lentinula</taxon>
    </lineage>
</organism>
<comment type="caution">
    <text evidence="1">The sequence shown here is derived from an EMBL/GenBank/DDBJ whole genome shotgun (WGS) entry which is preliminary data.</text>
</comment>
<dbReference type="EMBL" id="MU795368">
    <property type="protein sequence ID" value="KAJ3806879.1"/>
    <property type="molecule type" value="Genomic_DNA"/>
</dbReference>
<sequence>MTATPPATKEFIYMFAHIEHDKLKAPSQGATTSTFINDHKSNPIAIGRPKQDGLYHVPISPSHAEFAQFKEDIVSGAIDPELSPLAYRWLKELSGFFEDEKKRESKFHDLLSDLLDGYKVVKKRNDSFGTDGDIDRKNSDLPNLLVKSLSWRSR</sequence>